<gene>
    <name evidence="2" type="ORF">EVOR1521_LOCUS18062</name>
</gene>
<feature type="region of interest" description="Disordered" evidence="1">
    <location>
        <begin position="20"/>
        <end position="44"/>
    </location>
</feature>
<comment type="caution">
    <text evidence="2">The sequence shown here is derived from an EMBL/GenBank/DDBJ whole genome shotgun (WGS) entry which is preliminary data.</text>
</comment>
<dbReference type="EMBL" id="CAUJNA010002480">
    <property type="protein sequence ID" value="CAJ1393129.1"/>
    <property type="molecule type" value="Genomic_DNA"/>
</dbReference>
<accession>A0AA36IT31</accession>
<dbReference type="AlphaFoldDB" id="A0AA36IT31"/>
<protein>
    <submittedName>
        <fullName evidence="2">Uncharacterized protein</fullName>
    </submittedName>
</protein>
<feature type="non-terminal residue" evidence="2">
    <location>
        <position position="1"/>
    </location>
</feature>
<dbReference type="Proteomes" id="UP001178507">
    <property type="component" value="Unassembled WGS sequence"/>
</dbReference>
<sequence length="83" mass="8512">PRRCDLPHGVPGSLEELAQRGQRLARDAGAGSAARPHGAEGSWGSALAKGAAAGRRALAASDCGLAVQSCARQRQSLRALRLL</sequence>
<organism evidence="2 3">
    <name type="scientific">Effrenium voratum</name>
    <dbReference type="NCBI Taxonomy" id="2562239"/>
    <lineage>
        <taxon>Eukaryota</taxon>
        <taxon>Sar</taxon>
        <taxon>Alveolata</taxon>
        <taxon>Dinophyceae</taxon>
        <taxon>Suessiales</taxon>
        <taxon>Symbiodiniaceae</taxon>
        <taxon>Effrenium</taxon>
    </lineage>
</organism>
<reference evidence="2" key="1">
    <citation type="submission" date="2023-08" db="EMBL/GenBank/DDBJ databases">
        <authorList>
            <person name="Chen Y."/>
            <person name="Shah S."/>
            <person name="Dougan E. K."/>
            <person name="Thang M."/>
            <person name="Chan C."/>
        </authorList>
    </citation>
    <scope>NUCLEOTIDE SEQUENCE</scope>
</reference>
<proteinExistence type="predicted"/>
<keyword evidence="3" id="KW-1185">Reference proteome</keyword>
<evidence type="ECO:0000313" key="2">
    <source>
        <dbReference type="EMBL" id="CAJ1393129.1"/>
    </source>
</evidence>
<evidence type="ECO:0000313" key="3">
    <source>
        <dbReference type="Proteomes" id="UP001178507"/>
    </source>
</evidence>
<evidence type="ECO:0000256" key="1">
    <source>
        <dbReference type="SAM" id="MobiDB-lite"/>
    </source>
</evidence>
<feature type="non-terminal residue" evidence="2">
    <location>
        <position position="83"/>
    </location>
</feature>
<name>A0AA36IT31_9DINO</name>